<accession>A0ABX7MZG7</accession>
<evidence type="ECO:0000313" key="2">
    <source>
        <dbReference type="Proteomes" id="UP000663090"/>
    </source>
</evidence>
<sequence length="877" mass="93626">MHPPASVVLPPISMGEVAVAEVIRAELAIQVLGSSFIPQCRVYLDNQALETWFVSDTELRARIPRVLLSQSTERLVDVRIPPGAPGFPGGARSPLVQVIEPTPELLSLSPETLESEPSAPVLVTVRGRNLINGSVAFFRGSRYPVTLTTPLEGTVELPPSALGATSEQTLLHLEVPGPFNIKTAALPLTVWTPTPTITGVWPPTLNAVDKLHGKAGLAKTSSLIVSGTHLRANTVMKWNGTPLTTTPLHGDKERLRAELPFDARLDAATIALTLESPSAKGPVVSVSYPLTVKAEPVLYTLSPAWVRVNATNVTFELRGEGFGEFGQQSLLWNGTPLDSRVFSERSPGTWTFRVPDALLTQPGVIPITVKRTFDGVESTPFFVQVLEESPAPLAFSLKPAVLSVGDAPGPLYIEGESFNAGSVILVNGQARTTRILSASKLTADIYPSDLERAGVLSLTVRTSAPGGGTSLPLLLPVHEERSVPFIESMGGPGGGETFPARDEPVSIKVYGQGFTPHSVVRWEGQPLPTQWGCYGSPCIAGAGERSVLEAVVPPEKARTPGVARVTVFTPGPGGGESRVRYLVLTSGLEPTLSLHPNDLDVGASSELRNGTIQLTPANLGEAHVSKLFVNDVERPFLSGTSFLLSPEERSTEGVLEVRIYAAGRGKSAPAYLYVHGAKTPRLLALSPAVLSLGSSWGNDSRQDFWLEGQDFYWDFDSELDSRATVHVEGLPVPLRSRAYPRDGAFSTTRIPMEVPGVLPIRVSRVAEGGGSSLPALLNVVAERPSPLLTKLEPMTAVMGAPHLKLQVQGKGIHPTSELRWKEFRSKLVRVFDSVDDADHFEADLPAAALATPGVVEVTLETPPPGGGISLPIRVVVE</sequence>
<proteinExistence type="predicted"/>
<dbReference type="Proteomes" id="UP000663090">
    <property type="component" value="Chromosome"/>
</dbReference>
<dbReference type="SUPFAM" id="SSF81296">
    <property type="entry name" value="E set domains"/>
    <property type="match status" value="1"/>
</dbReference>
<evidence type="ECO:0008006" key="3">
    <source>
        <dbReference type="Google" id="ProtNLM"/>
    </source>
</evidence>
<name>A0ABX7MZG7_9BACT</name>
<dbReference type="InterPro" id="IPR014756">
    <property type="entry name" value="Ig_E-set"/>
</dbReference>
<protein>
    <recommendedName>
        <fullName evidence="3">IPT/TIG domain-containing protein</fullName>
    </recommendedName>
</protein>
<organism evidence="1 2">
    <name type="scientific">Myxococcus landrumensis</name>
    <dbReference type="NCBI Taxonomy" id="2813577"/>
    <lineage>
        <taxon>Bacteria</taxon>
        <taxon>Pseudomonadati</taxon>
        <taxon>Myxococcota</taxon>
        <taxon>Myxococcia</taxon>
        <taxon>Myxococcales</taxon>
        <taxon>Cystobacterineae</taxon>
        <taxon>Myxococcaceae</taxon>
        <taxon>Myxococcus</taxon>
    </lineage>
</organism>
<reference evidence="1 2" key="1">
    <citation type="submission" date="2021-02" db="EMBL/GenBank/DDBJ databases">
        <title>De Novo genome assembly of isolated myxobacteria.</title>
        <authorList>
            <person name="Stevens D.C."/>
        </authorList>
    </citation>
    <scope>NUCLEOTIDE SEQUENCE [LARGE SCALE GENOMIC DNA]</scope>
    <source>
        <strain evidence="1 2">SCHIC003</strain>
    </source>
</reference>
<dbReference type="RefSeq" id="WP_206713421.1">
    <property type="nucleotide sequence ID" value="NZ_CP071091.1"/>
</dbReference>
<evidence type="ECO:0000313" key="1">
    <source>
        <dbReference type="EMBL" id="QSQ11676.1"/>
    </source>
</evidence>
<keyword evidence="2" id="KW-1185">Reference proteome</keyword>
<dbReference type="EMBL" id="CP071091">
    <property type="protein sequence ID" value="QSQ11676.1"/>
    <property type="molecule type" value="Genomic_DNA"/>
</dbReference>
<gene>
    <name evidence="1" type="ORF">JY572_25165</name>
</gene>